<dbReference type="AlphaFoldDB" id="A0A9D3W2M5"/>
<name>A0A9D3W2M5_9ROSI</name>
<dbReference type="Proteomes" id="UP000828251">
    <property type="component" value="Unassembled WGS sequence"/>
</dbReference>
<reference evidence="1 2" key="1">
    <citation type="journal article" date="2021" name="Plant Biotechnol. J.">
        <title>Multi-omics assisted identification of the key and species-specific regulatory components of drought-tolerant mechanisms in Gossypium stocksii.</title>
        <authorList>
            <person name="Yu D."/>
            <person name="Ke L."/>
            <person name="Zhang D."/>
            <person name="Wu Y."/>
            <person name="Sun Y."/>
            <person name="Mei J."/>
            <person name="Sun J."/>
            <person name="Sun Y."/>
        </authorList>
    </citation>
    <scope>NUCLEOTIDE SEQUENCE [LARGE SCALE GENOMIC DNA]</scope>
    <source>
        <strain evidence="2">cv. E1</strain>
        <tissue evidence="1">Leaf</tissue>
    </source>
</reference>
<comment type="caution">
    <text evidence="1">The sequence shown here is derived from an EMBL/GenBank/DDBJ whole genome shotgun (WGS) entry which is preliminary data.</text>
</comment>
<sequence>MVVTQLGIRSFNEFESWVGYHHIPGRASGQLEGLFRTGCVGESDEGSRLMYGLIVGLLGVEPLVGKVERQTVKYH</sequence>
<protein>
    <submittedName>
        <fullName evidence="1">Uncharacterized protein</fullName>
    </submittedName>
</protein>
<organism evidence="1 2">
    <name type="scientific">Gossypium stocksii</name>
    <dbReference type="NCBI Taxonomy" id="47602"/>
    <lineage>
        <taxon>Eukaryota</taxon>
        <taxon>Viridiplantae</taxon>
        <taxon>Streptophyta</taxon>
        <taxon>Embryophyta</taxon>
        <taxon>Tracheophyta</taxon>
        <taxon>Spermatophyta</taxon>
        <taxon>Magnoliopsida</taxon>
        <taxon>eudicotyledons</taxon>
        <taxon>Gunneridae</taxon>
        <taxon>Pentapetalae</taxon>
        <taxon>rosids</taxon>
        <taxon>malvids</taxon>
        <taxon>Malvales</taxon>
        <taxon>Malvaceae</taxon>
        <taxon>Malvoideae</taxon>
        <taxon>Gossypium</taxon>
    </lineage>
</organism>
<evidence type="ECO:0000313" key="2">
    <source>
        <dbReference type="Proteomes" id="UP000828251"/>
    </source>
</evidence>
<dbReference type="EMBL" id="JAIQCV010000004">
    <property type="protein sequence ID" value="KAH1107736.1"/>
    <property type="molecule type" value="Genomic_DNA"/>
</dbReference>
<gene>
    <name evidence="1" type="ORF">J1N35_011504</name>
</gene>
<evidence type="ECO:0000313" key="1">
    <source>
        <dbReference type="EMBL" id="KAH1107736.1"/>
    </source>
</evidence>
<keyword evidence="2" id="KW-1185">Reference proteome</keyword>
<accession>A0A9D3W2M5</accession>
<proteinExistence type="predicted"/>